<accession>A0ABP1IT30</accession>
<keyword evidence="1" id="KW-1133">Transmembrane helix</keyword>
<protein>
    <submittedName>
        <fullName evidence="2">Hypothetical_protein</fullName>
    </submittedName>
</protein>
<keyword evidence="3" id="KW-1185">Reference proteome</keyword>
<reference evidence="2 3" key="1">
    <citation type="submission" date="2024-07" db="EMBL/GenBank/DDBJ databases">
        <authorList>
            <person name="Akdeniz Z."/>
        </authorList>
    </citation>
    <scope>NUCLEOTIDE SEQUENCE [LARGE SCALE GENOMIC DNA]</scope>
</reference>
<feature type="transmembrane region" description="Helical" evidence="1">
    <location>
        <begin position="311"/>
        <end position="330"/>
    </location>
</feature>
<evidence type="ECO:0000313" key="2">
    <source>
        <dbReference type="EMBL" id="CAL6022980.1"/>
    </source>
</evidence>
<evidence type="ECO:0000256" key="1">
    <source>
        <dbReference type="SAM" id="Phobius"/>
    </source>
</evidence>
<proteinExistence type="predicted"/>
<keyword evidence="1" id="KW-0472">Membrane</keyword>
<comment type="caution">
    <text evidence="2">The sequence shown here is derived from an EMBL/GenBank/DDBJ whole genome shotgun (WGS) entry which is preliminary data.</text>
</comment>
<name>A0ABP1IT30_9EUKA</name>
<evidence type="ECO:0000313" key="3">
    <source>
        <dbReference type="Proteomes" id="UP001642409"/>
    </source>
</evidence>
<sequence>MNRTMFLSQKKQITVINDEDSDEQEQVMRAQSVQQLDIDQQVKQISNAENKLEFVQQWRLLRDKCEDENLNNSMRTQIFRFLEQELAEIDRVIVSQSNFSLSAMLELSDAGQFREQLYFLQSMQICDYSELFWALTRDSFHVENPDVQNEYYDILQLVLAFSILNLNQTAFKYSISLLNNICALCTSYENSLVYKTLQQIQVQSCLVYKALCKLFVRFTFEVDLGQFTNVQFQPNFSADRSFARLLQSQYDRKFSIVEINQFVTNTLNNVQLPLPKNKILLYIELMDDTVVSEPTLILTNVYVIIALENQITVFMLIITYSINSAVHFFFTSSFK</sequence>
<gene>
    <name evidence="2" type="ORF">HINF_LOCUS28909</name>
</gene>
<keyword evidence="1" id="KW-0812">Transmembrane</keyword>
<dbReference type="Proteomes" id="UP001642409">
    <property type="component" value="Unassembled WGS sequence"/>
</dbReference>
<dbReference type="EMBL" id="CAXDID020000092">
    <property type="protein sequence ID" value="CAL6022980.1"/>
    <property type="molecule type" value="Genomic_DNA"/>
</dbReference>
<organism evidence="2 3">
    <name type="scientific">Hexamita inflata</name>
    <dbReference type="NCBI Taxonomy" id="28002"/>
    <lineage>
        <taxon>Eukaryota</taxon>
        <taxon>Metamonada</taxon>
        <taxon>Diplomonadida</taxon>
        <taxon>Hexamitidae</taxon>
        <taxon>Hexamitinae</taxon>
        <taxon>Hexamita</taxon>
    </lineage>
</organism>